<name>A0A1V6R5I9_9EURO</name>
<protein>
    <submittedName>
        <fullName evidence="2">Uncharacterized protein</fullName>
    </submittedName>
</protein>
<accession>A0A1V6R5I9</accession>
<dbReference type="SUPFAM" id="SSF81901">
    <property type="entry name" value="HCP-like"/>
    <property type="match status" value="1"/>
</dbReference>
<sequence length="495" mass="56765">MARPLILPLQWRQLHQSLFPKAHTLRHGAQACTARAVNNSDKTTSKRLFHTTQTRSAVRPSPRAPSARKQERSGVTPNELRTKNGRNLDRDGFWNGYCTAHVEPILAEFKQFKPIIYETYRPFLPPSLNLATFGSVGEQLIKLAFSQRPSASLARSISIDVDAVYRIAVIVGQLPMGEYVRQWALTSCAKAGSRRALIIVVNRYLGLTGVDIYRNNEYISQVRDLALKDEFPHAIMLYAKLLLWRGENAQAAQLLEQKILPYLQPTTVPPRHWEDIMLRDHFDSPWRMYAVAVEKEQGLRGILKTTRRAALEFNDPVAMTDYAISVLGTDEPNKYDVYESYMADAALGGHTPACFYIANFYYRTFQGEFATEAEIYAKEMEQTNATRSAWLRPFEPITKWVHTFFNQPLDRKSYRMLAIDWYELAFEKGNNEAGYILAMLFREDGDMEKSREMYKLTAKMGLPTALSRKSLVEMKNKWEDESFNPGLPPKLLRIS</sequence>
<evidence type="ECO:0000313" key="2">
    <source>
        <dbReference type="EMBL" id="OQD96778.1"/>
    </source>
</evidence>
<dbReference type="OrthoDB" id="250175at2759"/>
<proteinExistence type="predicted"/>
<dbReference type="InterPro" id="IPR011990">
    <property type="entry name" value="TPR-like_helical_dom_sf"/>
</dbReference>
<dbReference type="STRING" id="29845.A0A1V6R5I9"/>
<dbReference type="Proteomes" id="UP000191518">
    <property type="component" value="Unassembled WGS sequence"/>
</dbReference>
<feature type="region of interest" description="Disordered" evidence="1">
    <location>
        <begin position="37"/>
        <end position="87"/>
    </location>
</feature>
<keyword evidence="3" id="KW-1185">Reference proteome</keyword>
<dbReference type="EMBL" id="MDYP01000087">
    <property type="protein sequence ID" value="OQD96778.1"/>
    <property type="molecule type" value="Genomic_DNA"/>
</dbReference>
<evidence type="ECO:0000256" key="1">
    <source>
        <dbReference type="SAM" id="MobiDB-lite"/>
    </source>
</evidence>
<dbReference type="AlphaFoldDB" id="A0A1V6R5I9"/>
<evidence type="ECO:0000313" key="3">
    <source>
        <dbReference type="Proteomes" id="UP000191518"/>
    </source>
</evidence>
<dbReference type="Gene3D" id="1.25.40.10">
    <property type="entry name" value="Tetratricopeptide repeat domain"/>
    <property type="match status" value="1"/>
</dbReference>
<comment type="caution">
    <text evidence="2">The sequence shown here is derived from an EMBL/GenBank/DDBJ whole genome shotgun (WGS) entry which is preliminary data.</text>
</comment>
<organism evidence="2 3">
    <name type="scientific">Penicillium vulpinum</name>
    <dbReference type="NCBI Taxonomy" id="29845"/>
    <lineage>
        <taxon>Eukaryota</taxon>
        <taxon>Fungi</taxon>
        <taxon>Dikarya</taxon>
        <taxon>Ascomycota</taxon>
        <taxon>Pezizomycotina</taxon>
        <taxon>Eurotiomycetes</taxon>
        <taxon>Eurotiomycetidae</taxon>
        <taxon>Eurotiales</taxon>
        <taxon>Aspergillaceae</taxon>
        <taxon>Penicillium</taxon>
    </lineage>
</organism>
<reference evidence="3" key="1">
    <citation type="journal article" date="2017" name="Nat. Microbiol.">
        <title>Global analysis of biosynthetic gene clusters reveals vast potential of secondary metabolite production in Penicillium species.</title>
        <authorList>
            <person name="Nielsen J.C."/>
            <person name="Grijseels S."/>
            <person name="Prigent S."/>
            <person name="Ji B."/>
            <person name="Dainat J."/>
            <person name="Nielsen K.F."/>
            <person name="Frisvad J.C."/>
            <person name="Workman M."/>
            <person name="Nielsen J."/>
        </authorList>
    </citation>
    <scope>NUCLEOTIDE SEQUENCE [LARGE SCALE GENOMIC DNA]</scope>
    <source>
        <strain evidence="3">IBT 29486</strain>
    </source>
</reference>
<gene>
    <name evidence="2" type="ORF">PENVUL_c087G09137</name>
</gene>